<evidence type="ECO:0000313" key="3">
    <source>
        <dbReference type="EMBL" id="TQI99680.1"/>
    </source>
</evidence>
<dbReference type="InterPro" id="IPR047057">
    <property type="entry name" value="MerR_fam"/>
</dbReference>
<dbReference type="AlphaFoldDB" id="A0A542D9C7"/>
<dbReference type="GO" id="GO:0003700">
    <property type="term" value="F:DNA-binding transcription factor activity"/>
    <property type="evidence" value="ECO:0007669"/>
    <property type="project" value="InterPro"/>
</dbReference>
<dbReference type="EMBL" id="VFMM01000004">
    <property type="protein sequence ID" value="TQI99680.1"/>
    <property type="molecule type" value="Genomic_DNA"/>
</dbReference>
<dbReference type="InterPro" id="IPR000551">
    <property type="entry name" value="MerR-type_HTH_dom"/>
</dbReference>
<keyword evidence="1 3" id="KW-0238">DNA-binding</keyword>
<keyword evidence="4" id="KW-1185">Reference proteome</keyword>
<dbReference type="InterPro" id="IPR009061">
    <property type="entry name" value="DNA-bd_dom_put_sf"/>
</dbReference>
<evidence type="ECO:0000313" key="4">
    <source>
        <dbReference type="Proteomes" id="UP000316298"/>
    </source>
</evidence>
<dbReference type="PANTHER" id="PTHR30204">
    <property type="entry name" value="REDOX-CYCLING DRUG-SENSING TRANSCRIPTIONAL ACTIVATOR SOXR"/>
    <property type="match status" value="1"/>
</dbReference>
<dbReference type="Gene3D" id="1.10.1660.10">
    <property type="match status" value="1"/>
</dbReference>
<dbReference type="SUPFAM" id="SSF46955">
    <property type="entry name" value="Putative DNA-binding domain"/>
    <property type="match status" value="1"/>
</dbReference>
<dbReference type="RefSeq" id="WP_141861872.1">
    <property type="nucleotide sequence ID" value="NZ_BAAAKA010000010.1"/>
</dbReference>
<gene>
    <name evidence="3" type="ORF">FB475_6667</name>
</gene>
<dbReference type="Proteomes" id="UP000316298">
    <property type="component" value="Unassembled WGS sequence"/>
</dbReference>
<dbReference type="GO" id="GO:0003677">
    <property type="term" value="F:DNA binding"/>
    <property type="evidence" value="ECO:0007669"/>
    <property type="project" value="UniProtKB-KW"/>
</dbReference>
<sequence>MDHSIGAVARLAGVSVKAVRHYSDLGLVTSRRTAAGHRRYDDNAVVRLRLIRTLRALDLDLPTIRAVLRDERPLAEVAATHADALAIQISTLRQQHALLTVLARNPELEDLHLMTEQSEQDRRALIEDFLSTTLDGVAPAVRQNLTPVLPEHPDPQQVEAWLELTALVSSHDFQESVRRLLAGYLALAGDDPLRADPVYRRKLIELRRTEAGPDWYRYQELVAVINGWAPPSRVAG</sequence>
<protein>
    <submittedName>
        <fullName evidence="3">DNA-binding transcriptional MerR regulator</fullName>
    </submittedName>
</protein>
<dbReference type="PROSITE" id="PS50937">
    <property type="entry name" value="HTH_MERR_2"/>
    <property type="match status" value="1"/>
</dbReference>
<dbReference type="PANTHER" id="PTHR30204:SF93">
    <property type="entry name" value="HTH MERR-TYPE DOMAIN-CONTAINING PROTEIN"/>
    <property type="match status" value="1"/>
</dbReference>
<evidence type="ECO:0000259" key="2">
    <source>
        <dbReference type="PROSITE" id="PS50937"/>
    </source>
</evidence>
<name>A0A542D9C7_9ACTN</name>
<dbReference type="Pfam" id="PF13411">
    <property type="entry name" value="MerR_1"/>
    <property type="match status" value="1"/>
</dbReference>
<dbReference type="OrthoDB" id="9809391at2"/>
<evidence type="ECO:0000256" key="1">
    <source>
        <dbReference type="ARBA" id="ARBA00023125"/>
    </source>
</evidence>
<dbReference type="PRINTS" id="PR00040">
    <property type="entry name" value="HTHMERR"/>
</dbReference>
<feature type="domain" description="HTH merR-type" evidence="2">
    <location>
        <begin position="1"/>
        <end position="70"/>
    </location>
</feature>
<comment type="caution">
    <text evidence="3">The sequence shown here is derived from an EMBL/GenBank/DDBJ whole genome shotgun (WGS) entry which is preliminary data.</text>
</comment>
<reference evidence="3 4" key="1">
    <citation type="submission" date="2019-06" db="EMBL/GenBank/DDBJ databases">
        <title>Sequencing the genomes of 1000 actinobacteria strains.</title>
        <authorList>
            <person name="Klenk H.-P."/>
        </authorList>
    </citation>
    <scope>NUCLEOTIDE SEQUENCE [LARGE SCALE GENOMIC DNA]</scope>
    <source>
        <strain evidence="3 4">DSM 17305</strain>
    </source>
</reference>
<organism evidence="3 4">
    <name type="scientific">Kribbella jejuensis</name>
    <dbReference type="NCBI Taxonomy" id="236068"/>
    <lineage>
        <taxon>Bacteria</taxon>
        <taxon>Bacillati</taxon>
        <taxon>Actinomycetota</taxon>
        <taxon>Actinomycetes</taxon>
        <taxon>Propionibacteriales</taxon>
        <taxon>Kribbellaceae</taxon>
        <taxon>Kribbella</taxon>
    </lineage>
</organism>
<dbReference type="CDD" id="cd00592">
    <property type="entry name" value="HTH_MerR-like"/>
    <property type="match status" value="1"/>
</dbReference>
<proteinExistence type="predicted"/>
<accession>A0A542D9C7</accession>
<dbReference type="SMART" id="SM00422">
    <property type="entry name" value="HTH_MERR"/>
    <property type="match status" value="1"/>
</dbReference>